<name>A0A8E2AT95_9APHY</name>
<evidence type="ECO:0000313" key="3">
    <source>
        <dbReference type="EMBL" id="OCH86287.1"/>
    </source>
</evidence>
<reference evidence="3 4" key="1">
    <citation type="submission" date="2016-07" db="EMBL/GenBank/DDBJ databases">
        <title>Draft genome of the white-rot fungus Obba rivulosa 3A-2.</title>
        <authorList>
            <consortium name="DOE Joint Genome Institute"/>
            <person name="Miettinen O."/>
            <person name="Riley R."/>
            <person name="Acob R."/>
            <person name="Barry K."/>
            <person name="Cullen D."/>
            <person name="De Vries R."/>
            <person name="Hainaut M."/>
            <person name="Hatakka A."/>
            <person name="Henrissat B."/>
            <person name="Hilden K."/>
            <person name="Kuo R."/>
            <person name="Labutti K."/>
            <person name="Lipzen A."/>
            <person name="Makela M.R."/>
            <person name="Sandor L."/>
            <person name="Spatafora J.W."/>
            <person name="Grigoriev I.V."/>
            <person name="Hibbett D.S."/>
        </authorList>
    </citation>
    <scope>NUCLEOTIDE SEQUENCE [LARGE SCALE GENOMIC DNA]</scope>
    <source>
        <strain evidence="3 4">3A-2</strain>
    </source>
</reference>
<feature type="transmembrane region" description="Helical" evidence="1">
    <location>
        <begin position="202"/>
        <end position="224"/>
    </location>
</feature>
<dbReference type="OrthoDB" id="3269725at2759"/>
<gene>
    <name evidence="3" type="ORF">OBBRIDRAFT_246622</name>
</gene>
<evidence type="ECO:0000259" key="2">
    <source>
        <dbReference type="Pfam" id="PF20153"/>
    </source>
</evidence>
<evidence type="ECO:0000256" key="1">
    <source>
        <dbReference type="SAM" id="Phobius"/>
    </source>
</evidence>
<dbReference type="AlphaFoldDB" id="A0A8E2AT95"/>
<organism evidence="3 4">
    <name type="scientific">Obba rivulosa</name>
    <dbReference type="NCBI Taxonomy" id="1052685"/>
    <lineage>
        <taxon>Eukaryota</taxon>
        <taxon>Fungi</taxon>
        <taxon>Dikarya</taxon>
        <taxon>Basidiomycota</taxon>
        <taxon>Agaricomycotina</taxon>
        <taxon>Agaricomycetes</taxon>
        <taxon>Polyporales</taxon>
        <taxon>Gelatoporiaceae</taxon>
        <taxon>Obba</taxon>
    </lineage>
</organism>
<feature type="transmembrane region" description="Helical" evidence="1">
    <location>
        <begin position="170"/>
        <end position="196"/>
    </location>
</feature>
<keyword evidence="1" id="KW-1133">Transmembrane helix</keyword>
<keyword evidence="4" id="KW-1185">Reference proteome</keyword>
<accession>A0A8E2AT95</accession>
<dbReference type="EMBL" id="KV722535">
    <property type="protein sequence ID" value="OCH86287.1"/>
    <property type="molecule type" value="Genomic_DNA"/>
</dbReference>
<keyword evidence="1" id="KW-0812">Transmembrane</keyword>
<proteinExistence type="predicted"/>
<dbReference type="InterPro" id="IPR045338">
    <property type="entry name" value="DUF6535"/>
</dbReference>
<feature type="domain" description="DUF6535" evidence="2">
    <location>
        <begin position="54"/>
        <end position="104"/>
    </location>
</feature>
<dbReference type="Proteomes" id="UP000250043">
    <property type="component" value="Unassembled WGS sequence"/>
</dbReference>
<evidence type="ECO:0000313" key="4">
    <source>
        <dbReference type="Proteomes" id="UP000250043"/>
    </source>
</evidence>
<dbReference type="Pfam" id="PF20153">
    <property type="entry name" value="DUF6535"/>
    <property type="match status" value="2"/>
</dbReference>
<feature type="domain" description="DUF6535" evidence="2">
    <location>
        <begin position="106"/>
        <end position="195"/>
    </location>
</feature>
<feature type="transmembrane region" description="Helical" evidence="1">
    <location>
        <begin position="113"/>
        <end position="132"/>
    </location>
</feature>
<protein>
    <recommendedName>
        <fullName evidence="2">DUF6535 domain-containing protein</fullName>
    </recommendedName>
</protein>
<feature type="transmembrane region" description="Helical" evidence="1">
    <location>
        <begin position="79"/>
        <end position="101"/>
    </location>
</feature>
<keyword evidence="1" id="KW-0472">Membrane</keyword>
<sequence length="287" mass="32935">MGSESQTASRSNLPDHRSFNDVRQDYRCSSRPFLEWYNSEYSERTRQQDADEGWRKCARRLREHDEDIVKAWKEEIDTLLVFAGLFSTALTAFNVEFYSALNPADATPVWINALWFSSLISSLSAASIGIIVRQWLGHFISPTSPDPRRSVEIHCLRYDMGLIRWRVPEILGLLPILLLMSLVLFFVGLAVLLWALNRTVAIIALTLISTLFAFLFFTTLIPAISFDCPYKSPQALLTYWLLRSVYHTSFFRLPEQSPRIPAIVSWSHRIARLYTSPFATGPTLPRI</sequence>